<dbReference type="Gene3D" id="1.10.357.10">
    <property type="entry name" value="Tetracycline Repressor, domain 2"/>
    <property type="match status" value="1"/>
</dbReference>
<evidence type="ECO:0000256" key="1">
    <source>
        <dbReference type="ARBA" id="ARBA00023015"/>
    </source>
</evidence>
<accession>A0A918NFK9</accession>
<reference evidence="7" key="1">
    <citation type="journal article" date="2014" name="Int. J. Syst. Evol. Microbiol.">
        <title>Complete genome sequence of Corynebacterium casei LMG S-19264T (=DSM 44701T), isolated from a smear-ripened cheese.</title>
        <authorList>
            <consortium name="US DOE Joint Genome Institute (JGI-PGF)"/>
            <person name="Walter F."/>
            <person name="Albersmeier A."/>
            <person name="Kalinowski J."/>
            <person name="Ruckert C."/>
        </authorList>
    </citation>
    <scope>NUCLEOTIDE SEQUENCE</scope>
    <source>
        <strain evidence="7">JCM 4956</strain>
    </source>
</reference>
<dbReference type="GO" id="GO:0003677">
    <property type="term" value="F:DNA binding"/>
    <property type="evidence" value="ECO:0007669"/>
    <property type="project" value="UniProtKB-KW"/>
</dbReference>
<feature type="region of interest" description="Disordered" evidence="4">
    <location>
        <begin position="180"/>
        <end position="228"/>
    </location>
</feature>
<keyword evidence="8" id="KW-1185">Reference proteome</keyword>
<dbReference type="PANTHER" id="PTHR47506">
    <property type="entry name" value="TRANSCRIPTIONAL REGULATORY PROTEIN"/>
    <property type="match status" value="1"/>
</dbReference>
<gene>
    <name evidence="7" type="ORF">GCM10010515_38220</name>
</gene>
<dbReference type="InterPro" id="IPR009057">
    <property type="entry name" value="Homeodomain-like_sf"/>
</dbReference>
<dbReference type="SUPFAM" id="SSF46689">
    <property type="entry name" value="Homeodomain-like"/>
    <property type="match status" value="1"/>
</dbReference>
<keyword evidence="3" id="KW-0804">Transcription</keyword>
<evidence type="ECO:0000256" key="4">
    <source>
        <dbReference type="SAM" id="MobiDB-lite"/>
    </source>
</evidence>
<evidence type="ECO:0000256" key="3">
    <source>
        <dbReference type="ARBA" id="ARBA00023163"/>
    </source>
</evidence>
<dbReference type="Pfam" id="PF00440">
    <property type="entry name" value="TetR_N"/>
    <property type="match status" value="1"/>
</dbReference>
<feature type="compositionally biased region" description="Gly residues" evidence="4">
    <location>
        <begin position="182"/>
        <end position="220"/>
    </location>
</feature>
<organism evidence="7 8">
    <name type="scientific">Streptomyces fructofermentans</name>
    <dbReference type="NCBI Taxonomy" id="152141"/>
    <lineage>
        <taxon>Bacteria</taxon>
        <taxon>Bacillati</taxon>
        <taxon>Actinomycetota</taxon>
        <taxon>Actinomycetes</taxon>
        <taxon>Kitasatosporales</taxon>
        <taxon>Streptomycetaceae</taxon>
        <taxon>Streptomyces</taxon>
    </lineage>
</organism>
<name>A0A918NFK9_9ACTN</name>
<proteinExistence type="predicted"/>
<dbReference type="InterPro" id="IPR036271">
    <property type="entry name" value="Tet_transcr_reg_TetR-rel_C_sf"/>
</dbReference>
<dbReference type="InterPro" id="IPR001647">
    <property type="entry name" value="HTH_TetR"/>
</dbReference>
<comment type="caution">
    <text evidence="7">The sequence shown here is derived from an EMBL/GenBank/DDBJ whole genome shotgun (WGS) entry which is preliminary data.</text>
</comment>
<evidence type="ECO:0000313" key="7">
    <source>
        <dbReference type="EMBL" id="GGX66867.1"/>
    </source>
</evidence>
<reference evidence="7" key="2">
    <citation type="submission" date="2020-09" db="EMBL/GenBank/DDBJ databases">
        <authorList>
            <person name="Sun Q."/>
            <person name="Ohkuma M."/>
        </authorList>
    </citation>
    <scope>NUCLEOTIDE SEQUENCE</scope>
    <source>
        <strain evidence="7">JCM 4956</strain>
    </source>
</reference>
<sequence>MVLSTAELLREYGAGATSIDRVLAHSGAPRGSVYHHFPGGRAQLIDEAVALAGDFIAGLIEAAAEADDPPAAVDSFFALWRGRLVDSGFRCGCPIVAVVVETNDEAPQAVRTAGAVFARWRAALAALFVAHGLPDARGQRLASFVIAAVEGAVIMCRAEQSIDPLEATAEEIRDVVSRALRGGTGPDAGPDAGPGVGPSTGSGVGPDVGSGVGPDAGPGSGPAVTGSP</sequence>
<evidence type="ECO:0000256" key="2">
    <source>
        <dbReference type="ARBA" id="ARBA00023125"/>
    </source>
</evidence>
<keyword evidence="2" id="KW-0238">DNA-binding</keyword>
<dbReference type="SUPFAM" id="SSF48498">
    <property type="entry name" value="Tetracyclin repressor-like, C-terminal domain"/>
    <property type="match status" value="1"/>
</dbReference>
<dbReference type="AlphaFoldDB" id="A0A918NFK9"/>
<dbReference type="Proteomes" id="UP000645555">
    <property type="component" value="Unassembled WGS sequence"/>
</dbReference>
<feature type="domain" description="Transcriptional regulator LmrA/YxaF-like C-terminal" evidence="6">
    <location>
        <begin position="69"/>
        <end position="170"/>
    </location>
</feature>
<dbReference type="EMBL" id="BMWD01000012">
    <property type="protein sequence ID" value="GGX66867.1"/>
    <property type="molecule type" value="Genomic_DNA"/>
</dbReference>
<dbReference type="PANTHER" id="PTHR47506:SF3">
    <property type="entry name" value="HTH-TYPE TRANSCRIPTIONAL REGULATOR LMRA"/>
    <property type="match status" value="1"/>
</dbReference>
<evidence type="ECO:0000313" key="8">
    <source>
        <dbReference type="Proteomes" id="UP000645555"/>
    </source>
</evidence>
<feature type="domain" description="HTH tetR-type" evidence="5">
    <location>
        <begin position="5"/>
        <end position="47"/>
    </location>
</feature>
<dbReference type="Pfam" id="PF21993">
    <property type="entry name" value="TetR_C_13_2"/>
    <property type="match status" value="1"/>
</dbReference>
<evidence type="ECO:0000259" key="5">
    <source>
        <dbReference type="Pfam" id="PF00440"/>
    </source>
</evidence>
<keyword evidence="1" id="KW-0805">Transcription regulation</keyword>
<evidence type="ECO:0000259" key="6">
    <source>
        <dbReference type="Pfam" id="PF21993"/>
    </source>
</evidence>
<dbReference type="InterPro" id="IPR054156">
    <property type="entry name" value="YxaF_TetR_C"/>
</dbReference>
<protein>
    <submittedName>
        <fullName evidence="7">TetR-family transcriptional regulator</fullName>
    </submittedName>
</protein>